<gene>
    <name evidence="1" type="primary">Bm1353</name>
    <name evidence="1" type="ORF">BM_Bm1353</name>
</gene>
<evidence type="ECO:0000313" key="1">
    <source>
        <dbReference type="EMBL" id="CDP96562.1"/>
    </source>
</evidence>
<dbReference type="AlphaFoldDB" id="A0A1I9G2P2"/>
<dbReference type="EMBL" id="LN856957">
    <property type="protein sequence ID" value="CDP96562.1"/>
    <property type="molecule type" value="Genomic_DNA"/>
</dbReference>
<organism evidence="1">
    <name type="scientific">Brugia malayi</name>
    <name type="common">Filarial nematode worm</name>
    <dbReference type="NCBI Taxonomy" id="6279"/>
    <lineage>
        <taxon>Eukaryota</taxon>
        <taxon>Metazoa</taxon>
        <taxon>Ecdysozoa</taxon>
        <taxon>Nematoda</taxon>
        <taxon>Chromadorea</taxon>
        <taxon>Rhabditida</taxon>
        <taxon>Spirurina</taxon>
        <taxon>Spiruromorpha</taxon>
        <taxon>Filarioidea</taxon>
        <taxon>Onchocercidae</taxon>
        <taxon>Brugia</taxon>
    </lineage>
</organism>
<accession>A0A1I9G2P2</accession>
<sequence length="43" mass="5062">MPFFLLLYFNKENAHRKLESIINEGINSSSLRHVKKKNCLPQC</sequence>
<proteinExistence type="predicted"/>
<reference evidence="1" key="1">
    <citation type="journal article" date="2007" name="Science">
        <title>Draft genome of the filarial nematode parasite Brugia malayi.</title>
        <authorList>
            <person name="Ghedin E."/>
            <person name="Wang S."/>
            <person name="Spiro D."/>
            <person name="Caler E."/>
            <person name="Zhao Q."/>
            <person name="Crabtree J."/>
            <person name="Allen J.E."/>
            <person name="Delcher A.L."/>
            <person name="Guiliano D.B."/>
            <person name="Miranda-Saavedra D."/>
            <person name="Angiuoli S.V."/>
            <person name="Creasy T."/>
            <person name="Amedeo P."/>
            <person name="Haas B."/>
            <person name="El-Sayed N.M."/>
            <person name="Wortman J.R."/>
            <person name="Feldblyum T."/>
            <person name="Tallon L."/>
            <person name="Schatz M."/>
            <person name="Shumway M."/>
            <person name="Koo H."/>
            <person name="Salzberg S.L."/>
            <person name="Schobel S."/>
            <person name="Pertea M."/>
            <person name="Pop M."/>
            <person name="White O."/>
            <person name="Barton G.J."/>
            <person name="Carlow C.K."/>
            <person name="Crawford M.J."/>
            <person name="Daub J."/>
            <person name="Dimmic M.W."/>
            <person name="Estes C.F."/>
            <person name="Foster J.M."/>
            <person name="Ganatra M."/>
            <person name="Gregory W.F."/>
            <person name="Johnson N.M."/>
            <person name="Jin J."/>
            <person name="Komuniecki R."/>
            <person name="Korf I."/>
            <person name="Kumar S."/>
            <person name="Laney S."/>
            <person name="Li B.W."/>
            <person name="Li W."/>
            <person name="Lindblom T.H."/>
            <person name="Lustigman S."/>
            <person name="Ma D."/>
            <person name="Maina C.V."/>
            <person name="Martin D.M."/>
            <person name="McCarter J.P."/>
            <person name="McReynolds L."/>
            <person name="Mitreva M."/>
            <person name="Nutman T.B."/>
            <person name="Parkinson J."/>
            <person name="Peregrin-Alvarez J.M."/>
            <person name="Poole C."/>
            <person name="Ren Q."/>
            <person name="Saunders L."/>
            <person name="Sluder A.E."/>
            <person name="Smith K."/>
            <person name="Stanke M."/>
            <person name="Unnasch T.R."/>
            <person name="Ware J."/>
            <person name="Wei A.D."/>
            <person name="Weil G."/>
            <person name="Williams D.J."/>
            <person name="Zhang Y."/>
            <person name="Williams S.A."/>
            <person name="Fraser-Liggett C."/>
            <person name="Slatko B."/>
            <person name="Blaxter M.L."/>
            <person name="Scott A.L."/>
        </authorList>
    </citation>
    <scope>NUCLEOTIDE SEQUENCE</scope>
    <source>
        <strain evidence="1">FR3</strain>
    </source>
</reference>
<name>A0A1I9G2P2_BRUMA</name>
<protein>
    <submittedName>
        <fullName evidence="1">Bm1353</fullName>
    </submittedName>
</protein>
<reference evidence="1" key="2">
    <citation type="submission" date="2012-12" db="EMBL/GenBank/DDBJ databases">
        <authorList>
            <consortium name="WormBase Consortium"/>
            <person name="Ghedin E."/>
            <person name="Paulini M."/>
        </authorList>
    </citation>
    <scope>NUCLEOTIDE SEQUENCE</scope>
    <source>
        <strain evidence="1">FR3</strain>
    </source>
</reference>